<dbReference type="EMBL" id="LCKF01000003">
    <property type="protein sequence ID" value="KKT92310.1"/>
    <property type="molecule type" value="Genomic_DNA"/>
</dbReference>
<dbReference type="AlphaFoldDB" id="A0A0G1L8W2"/>
<organism evidence="2 3">
    <name type="scientific">Candidatus Jorgensenbacteria bacterium GW2011_GWA2_45_13</name>
    <dbReference type="NCBI Taxonomy" id="1618662"/>
    <lineage>
        <taxon>Bacteria</taxon>
        <taxon>Candidatus Joergenseniibacteriota</taxon>
    </lineage>
</organism>
<sequence>MKAIVVSRLKVVLIIFTMEPNNNPQPMDPQQQPVNPTQEGEDKGAEMKPAEEAPASEPMATPTEGQQA</sequence>
<name>A0A0G1L8W2_9BACT</name>
<dbReference type="Proteomes" id="UP000033966">
    <property type="component" value="Unassembled WGS sequence"/>
</dbReference>
<evidence type="ECO:0000313" key="2">
    <source>
        <dbReference type="EMBL" id="KKT92310.1"/>
    </source>
</evidence>
<feature type="compositionally biased region" description="Low complexity" evidence="1">
    <location>
        <begin position="20"/>
        <end position="36"/>
    </location>
</feature>
<evidence type="ECO:0000313" key="3">
    <source>
        <dbReference type="Proteomes" id="UP000033966"/>
    </source>
</evidence>
<protein>
    <submittedName>
        <fullName evidence="2">Uncharacterized protein</fullName>
    </submittedName>
</protein>
<reference evidence="2 3" key="1">
    <citation type="journal article" date="2015" name="Nature">
        <title>rRNA introns, odd ribosomes, and small enigmatic genomes across a large radiation of phyla.</title>
        <authorList>
            <person name="Brown C.T."/>
            <person name="Hug L.A."/>
            <person name="Thomas B.C."/>
            <person name="Sharon I."/>
            <person name="Castelle C.J."/>
            <person name="Singh A."/>
            <person name="Wilkins M.J."/>
            <person name="Williams K.H."/>
            <person name="Banfield J.F."/>
        </authorList>
    </citation>
    <scope>NUCLEOTIDE SEQUENCE [LARGE SCALE GENOMIC DNA]</scope>
</reference>
<evidence type="ECO:0000256" key="1">
    <source>
        <dbReference type="SAM" id="MobiDB-lite"/>
    </source>
</evidence>
<accession>A0A0G1L8W2</accession>
<feature type="region of interest" description="Disordered" evidence="1">
    <location>
        <begin position="19"/>
        <end position="68"/>
    </location>
</feature>
<feature type="compositionally biased region" description="Basic and acidic residues" evidence="1">
    <location>
        <begin position="40"/>
        <end position="51"/>
    </location>
</feature>
<comment type="caution">
    <text evidence="2">The sequence shown here is derived from an EMBL/GenBank/DDBJ whole genome shotgun (WGS) entry which is preliminary data.</text>
</comment>
<gene>
    <name evidence="2" type="ORF">UW92_C0003G0027</name>
</gene>
<proteinExistence type="predicted"/>
<feature type="compositionally biased region" description="Low complexity" evidence="1">
    <location>
        <begin position="52"/>
        <end position="68"/>
    </location>
</feature>